<keyword evidence="3 6" id="KW-0812">Transmembrane</keyword>
<dbReference type="PANTHER" id="PTHR30250:SF26">
    <property type="entry name" value="PSMA PROTEIN"/>
    <property type="match status" value="1"/>
</dbReference>
<protein>
    <submittedName>
        <fullName evidence="7">O-antigen/teichoic acid export membrane protein</fullName>
    </submittedName>
</protein>
<gene>
    <name evidence="7" type="ORF">J2S57_001714</name>
</gene>
<dbReference type="PANTHER" id="PTHR30250">
    <property type="entry name" value="PST FAMILY PREDICTED COLANIC ACID TRANSPORTER"/>
    <property type="match status" value="1"/>
</dbReference>
<keyword evidence="5 6" id="KW-0472">Membrane</keyword>
<name>A0ABT9P1K2_9ACTN</name>
<evidence type="ECO:0000256" key="1">
    <source>
        <dbReference type="ARBA" id="ARBA00004651"/>
    </source>
</evidence>
<organism evidence="7 8">
    <name type="scientific">Kineosporia succinea</name>
    <dbReference type="NCBI Taxonomy" id="84632"/>
    <lineage>
        <taxon>Bacteria</taxon>
        <taxon>Bacillati</taxon>
        <taxon>Actinomycetota</taxon>
        <taxon>Actinomycetes</taxon>
        <taxon>Kineosporiales</taxon>
        <taxon>Kineosporiaceae</taxon>
        <taxon>Kineosporia</taxon>
    </lineage>
</organism>
<accession>A0ABT9P1K2</accession>
<reference evidence="7 8" key="1">
    <citation type="submission" date="2023-07" db="EMBL/GenBank/DDBJ databases">
        <title>Sequencing the genomes of 1000 actinobacteria strains.</title>
        <authorList>
            <person name="Klenk H.-P."/>
        </authorList>
    </citation>
    <scope>NUCLEOTIDE SEQUENCE [LARGE SCALE GENOMIC DNA]</scope>
    <source>
        <strain evidence="7 8">DSM 44388</strain>
    </source>
</reference>
<feature type="transmembrane region" description="Helical" evidence="6">
    <location>
        <begin position="98"/>
        <end position="122"/>
    </location>
</feature>
<comment type="subcellular location">
    <subcellularLocation>
        <location evidence="1">Cell membrane</location>
        <topology evidence="1">Multi-pass membrane protein</topology>
    </subcellularLocation>
</comment>
<evidence type="ECO:0000256" key="2">
    <source>
        <dbReference type="ARBA" id="ARBA00022475"/>
    </source>
</evidence>
<feature type="transmembrane region" description="Helical" evidence="6">
    <location>
        <begin position="128"/>
        <end position="145"/>
    </location>
</feature>
<comment type="caution">
    <text evidence="7">The sequence shown here is derived from an EMBL/GenBank/DDBJ whole genome shotgun (WGS) entry which is preliminary data.</text>
</comment>
<dbReference type="EMBL" id="JAUSQZ010000001">
    <property type="protein sequence ID" value="MDP9825965.1"/>
    <property type="molecule type" value="Genomic_DNA"/>
</dbReference>
<dbReference type="InterPro" id="IPR050833">
    <property type="entry name" value="Poly_Biosynth_Transport"/>
</dbReference>
<evidence type="ECO:0000313" key="7">
    <source>
        <dbReference type="EMBL" id="MDP9825965.1"/>
    </source>
</evidence>
<feature type="transmembrane region" description="Helical" evidence="6">
    <location>
        <begin position="343"/>
        <end position="366"/>
    </location>
</feature>
<feature type="transmembrane region" description="Helical" evidence="6">
    <location>
        <begin position="188"/>
        <end position="207"/>
    </location>
</feature>
<feature type="transmembrane region" description="Helical" evidence="6">
    <location>
        <begin position="301"/>
        <end position="323"/>
    </location>
</feature>
<evidence type="ECO:0000313" key="8">
    <source>
        <dbReference type="Proteomes" id="UP001235712"/>
    </source>
</evidence>
<dbReference type="RefSeq" id="WP_307240292.1">
    <property type="nucleotide sequence ID" value="NZ_JAUSQZ010000001.1"/>
</dbReference>
<feature type="transmembrane region" description="Helical" evidence="6">
    <location>
        <begin position="269"/>
        <end position="289"/>
    </location>
</feature>
<sequence>MPGQDDTGPVAVQTTSGDNYAGRSRMLWTFSDQALSSLTNAALSIVVARAVAPGVFGSFALALLTYGFVVGLVRAFVGEPYMVRFSAANASERRRGTAWATGAALVMGVAAGLVCLVVALVASLFSGSAAAAFTALAISLPGLVLQDTWRHLFFAAGRPASATMNDLTWAVLQFGALGFLFLTGKPSVFVITLAWGLSALVGAILGWQQTGVAPSPRRAKAWVQETKDLSYPLGLGYAINTGAVNAVTYLIGFIVGVVAVGAMRAAQTLLGPLNLLFAGFNAFILPLMSRAAVRGERLLRLAILCSAALSTITAIWVTALVVLPDSIGVKILKDNWDGAAKVMLPSGLVLLAGAAVLGASSALVSLGRSDLMLRITRIQAPLMLVLGLAGAWAGGVVLGVYGLAAAQTMGLVYCWVLLLKADGDPRRGLADPEPA</sequence>
<dbReference type="Proteomes" id="UP001235712">
    <property type="component" value="Unassembled WGS sequence"/>
</dbReference>
<feature type="transmembrane region" description="Helical" evidence="6">
    <location>
        <begin position="166"/>
        <end position="182"/>
    </location>
</feature>
<feature type="transmembrane region" description="Helical" evidence="6">
    <location>
        <begin position="58"/>
        <end position="77"/>
    </location>
</feature>
<keyword evidence="8" id="KW-1185">Reference proteome</keyword>
<proteinExistence type="predicted"/>
<evidence type="ECO:0000256" key="6">
    <source>
        <dbReference type="SAM" id="Phobius"/>
    </source>
</evidence>
<feature type="transmembrane region" description="Helical" evidence="6">
    <location>
        <begin position="237"/>
        <end position="263"/>
    </location>
</feature>
<evidence type="ECO:0000256" key="5">
    <source>
        <dbReference type="ARBA" id="ARBA00023136"/>
    </source>
</evidence>
<evidence type="ECO:0000256" key="3">
    <source>
        <dbReference type="ARBA" id="ARBA00022692"/>
    </source>
</evidence>
<keyword evidence="4 6" id="KW-1133">Transmembrane helix</keyword>
<dbReference type="CDD" id="cd13126">
    <property type="entry name" value="MATE_like_11"/>
    <property type="match status" value="1"/>
</dbReference>
<evidence type="ECO:0000256" key="4">
    <source>
        <dbReference type="ARBA" id="ARBA00022989"/>
    </source>
</evidence>
<keyword evidence="2" id="KW-1003">Cell membrane</keyword>